<dbReference type="OrthoDB" id="62495at2759"/>
<reference evidence="19" key="1">
    <citation type="submission" date="2019-06" db="EMBL/GenBank/DDBJ databases">
        <authorList>
            <consortium name="Wellcome Sanger Institute Data Sharing"/>
        </authorList>
    </citation>
    <scope>NUCLEOTIDE SEQUENCE [LARGE SCALE GENOMIC DNA]</scope>
</reference>
<dbReference type="GO" id="GO:0042826">
    <property type="term" value="F:histone deacetylase binding"/>
    <property type="evidence" value="ECO:0007669"/>
    <property type="project" value="TreeGrafter"/>
</dbReference>
<dbReference type="GO" id="GO:0001947">
    <property type="term" value="P:heart looping"/>
    <property type="evidence" value="ECO:0007669"/>
    <property type="project" value="Ensembl"/>
</dbReference>
<dbReference type="PANTHER" id="PTHR46165:SF2">
    <property type="entry name" value="SET AND MYND DOMAIN-CONTAINING PROTEIN 4"/>
    <property type="match status" value="1"/>
</dbReference>
<dbReference type="PROSITE" id="PS50865">
    <property type="entry name" value="ZF_MYND_2"/>
    <property type="match status" value="1"/>
</dbReference>
<dbReference type="GO" id="GO:0032259">
    <property type="term" value="P:methylation"/>
    <property type="evidence" value="ECO:0007669"/>
    <property type="project" value="UniProtKB-KW"/>
</dbReference>
<evidence type="ECO:0000256" key="12">
    <source>
        <dbReference type="ARBA" id="ARBA00093423"/>
    </source>
</evidence>
<dbReference type="PROSITE" id="PS50280">
    <property type="entry name" value="SET"/>
    <property type="match status" value="1"/>
</dbReference>
<accession>A0A667X8X7</accession>
<evidence type="ECO:0000256" key="3">
    <source>
        <dbReference type="ARBA" id="ARBA00022490"/>
    </source>
</evidence>
<feature type="region of interest" description="Disordered" evidence="16">
    <location>
        <begin position="429"/>
        <end position="451"/>
    </location>
</feature>
<feature type="compositionally biased region" description="Low complexity" evidence="16">
    <location>
        <begin position="431"/>
        <end position="441"/>
    </location>
</feature>
<dbReference type="SUPFAM" id="SSF48452">
    <property type="entry name" value="TPR-like"/>
    <property type="match status" value="2"/>
</dbReference>
<evidence type="ECO:0000313" key="19">
    <source>
        <dbReference type="Ensembl" id="ENSMMDP00005010448.1"/>
    </source>
</evidence>
<evidence type="ECO:0000256" key="16">
    <source>
        <dbReference type="SAM" id="MobiDB-lite"/>
    </source>
</evidence>
<dbReference type="InterPro" id="IPR011990">
    <property type="entry name" value="TPR-like_helical_dom_sf"/>
</dbReference>
<dbReference type="GO" id="GO:0005634">
    <property type="term" value="C:nucleus"/>
    <property type="evidence" value="ECO:0007669"/>
    <property type="project" value="UniProtKB-SubCell"/>
</dbReference>
<dbReference type="InterPro" id="IPR001214">
    <property type="entry name" value="SET_dom"/>
</dbReference>
<protein>
    <recommendedName>
        <fullName evidence="13">Protein-lysine N-methyltransferase SMYD4</fullName>
    </recommendedName>
    <alternativeName>
        <fullName evidence="14">SET and MYND domain-containing protein 4</fullName>
    </alternativeName>
</protein>
<sequence length="809" mass="89886">MDLPCLQWQHHVAQKWTLLDPELKQYFTSLLGVDDVFKCALSHTTQEDLDFLQSISEGCKRQKDAEEAARCRERGNSSFKSRKYTAAALHYSQGVCFAPQSSEQLSLCYANRSAALYHLQRYQECLDDIDRALKHGYPPHLQHKLQDRSAQCLHHLSMCQKGKLDRHQPATRNHKGLDRVERPTVKPIKKCVYNGTGPIDCISPQVAVGYSLEKGRHLVVTDRIAAGEVILKDRPYSCILIPGKEEAKGKERGQDTLFGTEDRHCHRCLSETVCPVPCEGCSYSCYCSNECQQAAWEEHHRWECPLGADLVQMGVMSQLALRVTLKAGFKNVQMARGAIRDKDSASKPITEPRPTILNNDSESNNSFSLHTNAAEPCALYYGDSYLSVYHLLHHLSRHSPSLRFLCAVTVATLYLKLSRAGLPPASWDLRGSSGVDSQSQSSDDESETADWSPGHWLLGSVVLRHMLQLRCNAQAVTMFQDTGVTDSAVQSNREIRIATAIFPTLSLLNHSCCPNTSLVFSTGANTDPSEPDQSDFDEDVARGVVVTVRAAKDITHGQEVLHCYGPHSSRMAIRKRQCLLQQQYYFLCECEACCLQLQEEEEEEEEEEEGTEGSWQVPVIGASQNHSGLQCGKCNGPLKKCSKDTGTGFICPQSSCGQRISYTDVSRRLQEVSDHLQRAVELMERDKPDKALLLLQRAMSQSGLILSEIHPLQGELADAMARAYAAMGDWNSAASELERSAVAIGSQYGEDSIELGRQLFKLAQLHFNGGAVGPALCVIPKVRRLLSLHCGSDCPELNELQAMEDCLRG</sequence>
<evidence type="ECO:0000256" key="7">
    <source>
        <dbReference type="ARBA" id="ARBA00022723"/>
    </source>
</evidence>
<evidence type="ECO:0000313" key="20">
    <source>
        <dbReference type="Proteomes" id="UP000472263"/>
    </source>
</evidence>
<comment type="subcellular location">
    <subcellularLocation>
        <location evidence="2">Cytoplasm</location>
    </subcellularLocation>
    <subcellularLocation>
        <location evidence="1">Nucleus</location>
    </subcellularLocation>
</comment>
<evidence type="ECO:0000256" key="5">
    <source>
        <dbReference type="ARBA" id="ARBA00022679"/>
    </source>
</evidence>
<feature type="domain" description="SET" evidence="17">
    <location>
        <begin position="204"/>
        <end position="565"/>
    </location>
</feature>
<evidence type="ECO:0000256" key="4">
    <source>
        <dbReference type="ARBA" id="ARBA00022603"/>
    </source>
</evidence>
<evidence type="ECO:0000256" key="9">
    <source>
        <dbReference type="ARBA" id="ARBA00022833"/>
    </source>
</evidence>
<dbReference type="GeneTree" id="ENSGT00730000111079"/>
<dbReference type="Ensembl" id="ENSMMDT00005010759.1">
    <property type="protein sequence ID" value="ENSMMDP00005010448.1"/>
    <property type="gene ID" value="ENSMMDG00005005629.1"/>
</dbReference>
<dbReference type="Pfam" id="PF00856">
    <property type="entry name" value="SET"/>
    <property type="match status" value="1"/>
</dbReference>
<reference evidence="19" key="3">
    <citation type="submission" date="2025-09" db="UniProtKB">
        <authorList>
            <consortium name="Ensembl"/>
        </authorList>
    </citation>
    <scope>IDENTIFICATION</scope>
</reference>
<dbReference type="Gene3D" id="1.25.40.10">
    <property type="entry name" value="Tetratricopeptide repeat domain"/>
    <property type="match status" value="2"/>
</dbReference>
<gene>
    <name evidence="19" type="primary">SMYD4</name>
    <name evidence="19" type="synonym">smyd4</name>
</gene>
<keyword evidence="8 15" id="KW-0863">Zinc-finger</keyword>
<dbReference type="GO" id="GO:0042800">
    <property type="term" value="F:histone H3K4 methyltransferase activity"/>
    <property type="evidence" value="ECO:0007669"/>
    <property type="project" value="Ensembl"/>
</dbReference>
<keyword evidence="6" id="KW-0949">S-adenosyl-L-methionine</keyword>
<dbReference type="SUPFAM" id="SSF82199">
    <property type="entry name" value="SET domain"/>
    <property type="match status" value="1"/>
</dbReference>
<comment type="function">
    <text evidence="12">Protein-lysine N-methyltransferase. Monomethylates PRMT5, modulating its transcriptional activity. May also act as a histone methyltransferase. Plays a critical role in cardiac development. Acts as a key epigenetic regulator of gene expression during cardiac development via its dual activities as a methyltransferase and negative regulator of HDAC1.</text>
</comment>
<name>A0A667X8X7_9TELE</name>
<evidence type="ECO:0000259" key="18">
    <source>
        <dbReference type="PROSITE" id="PS50865"/>
    </source>
</evidence>
<dbReference type="InterPro" id="IPR044421">
    <property type="entry name" value="SMYD4_SET"/>
</dbReference>
<evidence type="ECO:0000256" key="6">
    <source>
        <dbReference type="ARBA" id="ARBA00022691"/>
    </source>
</evidence>
<dbReference type="FunCoup" id="A0A667X8X7">
    <property type="interactions" value="1008"/>
</dbReference>
<dbReference type="GO" id="GO:0004407">
    <property type="term" value="F:histone deacetylase activity"/>
    <property type="evidence" value="ECO:0007669"/>
    <property type="project" value="Ensembl"/>
</dbReference>
<dbReference type="GO" id="GO:0005737">
    <property type="term" value="C:cytoplasm"/>
    <property type="evidence" value="ECO:0007669"/>
    <property type="project" value="UniProtKB-SubCell"/>
</dbReference>
<keyword evidence="10" id="KW-0539">Nucleus</keyword>
<evidence type="ECO:0000256" key="11">
    <source>
        <dbReference type="ARBA" id="ARBA00048985"/>
    </source>
</evidence>
<dbReference type="InterPro" id="IPR046341">
    <property type="entry name" value="SET_dom_sf"/>
</dbReference>
<feature type="region of interest" description="Disordered" evidence="16">
    <location>
        <begin position="343"/>
        <end position="362"/>
    </location>
</feature>
<dbReference type="Gene3D" id="2.170.270.10">
    <property type="entry name" value="SET domain"/>
    <property type="match status" value="1"/>
</dbReference>
<dbReference type="InterPro" id="IPR002893">
    <property type="entry name" value="Znf_MYND"/>
</dbReference>
<feature type="domain" description="MYND-type" evidence="18">
    <location>
        <begin position="265"/>
        <end position="304"/>
    </location>
</feature>
<dbReference type="Pfam" id="PF01753">
    <property type="entry name" value="zf-MYND"/>
    <property type="match status" value="1"/>
</dbReference>
<dbReference type="AlphaFoldDB" id="A0A667X8X7"/>
<dbReference type="CTD" id="114826"/>
<keyword evidence="3" id="KW-0963">Cytoplasm</keyword>
<evidence type="ECO:0000256" key="10">
    <source>
        <dbReference type="ARBA" id="ARBA00023242"/>
    </source>
</evidence>
<dbReference type="GO" id="GO:0008270">
    <property type="term" value="F:zinc ion binding"/>
    <property type="evidence" value="ECO:0007669"/>
    <property type="project" value="UniProtKB-KW"/>
</dbReference>
<dbReference type="SUPFAM" id="SSF144232">
    <property type="entry name" value="HIT/MYND zinc finger-like"/>
    <property type="match status" value="1"/>
</dbReference>
<dbReference type="InParanoid" id="A0A667X8X7"/>
<evidence type="ECO:0000259" key="17">
    <source>
        <dbReference type="PROSITE" id="PS50280"/>
    </source>
</evidence>
<dbReference type="PANTHER" id="PTHR46165">
    <property type="entry name" value="SET AND MYND DOMAIN-CONTAINING PROTEIN 4"/>
    <property type="match status" value="1"/>
</dbReference>
<dbReference type="CDD" id="cd10536">
    <property type="entry name" value="SET_SMYD4"/>
    <property type="match status" value="1"/>
</dbReference>
<evidence type="ECO:0000256" key="14">
    <source>
        <dbReference type="ARBA" id="ARBA00093680"/>
    </source>
</evidence>
<keyword evidence="20" id="KW-1185">Reference proteome</keyword>
<comment type="catalytic activity">
    <reaction evidence="11">
        <text>L-lysyl-[protein] + S-adenosyl-L-methionine = N(6)-methyl-L-lysyl-[protein] + S-adenosyl-L-homocysteine + H(+)</text>
        <dbReference type="Rhea" id="RHEA:51736"/>
        <dbReference type="Rhea" id="RHEA-COMP:9752"/>
        <dbReference type="Rhea" id="RHEA-COMP:13053"/>
        <dbReference type="ChEBI" id="CHEBI:15378"/>
        <dbReference type="ChEBI" id="CHEBI:29969"/>
        <dbReference type="ChEBI" id="CHEBI:57856"/>
        <dbReference type="ChEBI" id="CHEBI:59789"/>
        <dbReference type="ChEBI" id="CHEBI:61929"/>
    </reaction>
</comment>
<reference evidence="19" key="2">
    <citation type="submission" date="2025-08" db="UniProtKB">
        <authorList>
            <consortium name="Ensembl"/>
        </authorList>
    </citation>
    <scope>IDENTIFICATION</scope>
</reference>
<evidence type="ECO:0000256" key="15">
    <source>
        <dbReference type="PROSITE-ProRule" id="PRU00134"/>
    </source>
</evidence>
<evidence type="ECO:0000256" key="1">
    <source>
        <dbReference type="ARBA" id="ARBA00004123"/>
    </source>
</evidence>
<organism evidence="19 20">
    <name type="scientific">Myripristis murdjan</name>
    <name type="common">pinecone soldierfish</name>
    <dbReference type="NCBI Taxonomy" id="586833"/>
    <lineage>
        <taxon>Eukaryota</taxon>
        <taxon>Metazoa</taxon>
        <taxon>Chordata</taxon>
        <taxon>Craniata</taxon>
        <taxon>Vertebrata</taxon>
        <taxon>Euteleostomi</taxon>
        <taxon>Actinopterygii</taxon>
        <taxon>Neopterygii</taxon>
        <taxon>Teleostei</taxon>
        <taxon>Neoteleostei</taxon>
        <taxon>Acanthomorphata</taxon>
        <taxon>Holocentriformes</taxon>
        <taxon>Holocentridae</taxon>
        <taxon>Myripristis</taxon>
    </lineage>
</organism>
<keyword evidence="4" id="KW-0489">Methyltransferase</keyword>
<proteinExistence type="predicted"/>
<dbReference type="InterPro" id="IPR052097">
    <property type="entry name" value="SET-MYND_domain_protein"/>
</dbReference>
<evidence type="ECO:0000256" key="13">
    <source>
        <dbReference type="ARBA" id="ARBA00093635"/>
    </source>
</evidence>
<evidence type="ECO:0000256" key="2">
    <source>
        <dbReference type="ARBA" id="ARBA00004496"/>
    </source>
</evidence>
<keyword evidence="7" id="KW-0479">Metal-binding</keyword>
<keyword evidence="5" id="KW-0808">Transferase</keyword>
<evidence type="ECO:0000256" key="8">
    <source>
        <dbReference type="ARBA" id="ARBA00022771"/>
    </source>
</evidence>
<dbReference type="GeneID" id="115371191"/>
<dbReference type="RefSeq" id="XP_029924240.1">
    <property type="nucleotide sequence ID" value="XM_030068380.1"/>
</dbReference>
<keyword evidence="9" id="KW-0862">Zinc</keyword>
<dbReference type="Proteomes" id="UP000472263">
    <property type="component" value="Chromosome 14"/>
</dbReference>